<gene>
    <name evidence="3" type="primary">aroH</name>
    <name evidence="3" type="ORF">QYE77_01975</name>
</gene>
<comment type="caution">
    <text evidence="3">The sequence shown here is derived from an EMBL/GenBank/DDBJ whole genome shotgun (WGS) entry which is preliminary data.</text>
</comment>
<dbReference type="Proteomes" id="UP001254165">
    <property type="component" value="Unassembled WGS sequence"/>
</dbReference>
<dbReference type="InterPro" id="IPR008243">
    <property type="entry name" value="Chorismate_mutase_AroH"/>
</dbReference>
<comment type="catalytic activity">
    <reaction evidence="2">
        <text>chorismate = prephenate</text>
        <dbReference type="Rhea" id="RHEA:13897"/>
        <dbReference type="ChEBI" id="CHEBI:29748"/>
        <dbReference type="ChEBI" id="CHEBI:29934"/>
        <dbReference type="EC" id="5.4.99.5"/>
    </reaction>
</comment>
<evidence type="ECO:0000256" key="1">
    <source>
        <dbReference type="NCBIfam" id="TIGR01796"/>
    </source>
</evidence>
<accession>A0ABU3NM16</accession>
<evidence type="ECO:0000313" key="4">
    <source>
        <dbReference type="Proteomes" id="UP001254165"/>
    </source>
</evidence>
<dbReference type="RefSeq" id="WP_315623667.1">
    <property type="nucleotide sequence ID" value="NZ_JAUHMF010000001.1"/>
</dbReference>
<dbReference type="EMBL" id="JAUHMF010000001">
    <property type="protein sequence ID" value="MDT8897017.1"/>
    <property type="molecule type" value="Genomic_DNA"/>
</dbReference>
<dbReference type="SUPFAM" id="SSF55298">
    <property type="entry name" value="YjgF-like"/>
    <property type="match status" value="1"/>
</dbReference>
<dbReference type="InterPro" id="IPR035959">
    <property type="entry name" value="RutC-like_sf"/>
</dbReference>
<dbReference type="PROSITE" id="PS51167">
    <property type="entry name" value="CHORISMATE_MUT_1"/>
    <property type="match status" value="1"/>
</dbReference>
<dbReference type="GO" id="GO:0004106">
    <property type="term" value="F:chorismate mutase activity"/>
    <property type="evidence" value="ECO:0007669"/>
    <property type="project" value="UniProtKB-EC"/>
</dbReference>
<dbReference type="EC" id="5.4.99.5" evidence="1 2"/>
<proteinExistence type="predicted"/>
<dbReference type="PIRSF" id="PIRSF005965">
    <property type="entry name" value="Chor_mut_AroH"/>
    <property type="match status" value="1"/>
</dbReference>
<keyword evidence="4" id="KW-1185">Reference proteome</keyword>
<protein>
    <recommendedName>
        <fullName evidence="1 2">chorismate mutase</fullName>
        <ecNumber evidence="1 2">5.4.99.5</ecNumber>
    </recommendedName>
</protein>
<reference evidence="3 4" key="1">
    <citation type="submission" date="2023-07" db="EMBL/GenBank/DDBJ databases">
        <title>Novel species of Thermanaerothrix with wide hydrolytic capabilities.</title>
        <authorList>
            <person name="Zayulina K.S."/>
            <person name="Podosokorskaya O.A."/>
            <person name="Elcheninov A.G."/>
        </authorList>
    </citation>
    <scope>NUCLEOTIDE SEQUENCE [LARGE SCALE GENOMIC DNA]</scope>
    <source>
        <strain evidence="3 4">4228-RoL</strain>
    </source>
</reference>
<sequence>MNLVAIRGAITCLENSPEAILSSTHRLMSALIEKNRLSPENVVSIIFSATPDLNAVYPAQAVREMGWSQVPMLCLQEMNVENSLAHCLRVLIHATLPLPPHHVYLEQAQSLRPDWAQDEP</sequence>
<evidence type="ECO:0000313" key="3">
    <source>
        <dbReference type="EMBL" id="MDT8897017.1"/>
    </source>
</evidence>
<name>A0ABU3NM16_9CHLR</name>
<evidence type="ECO:0000256" key="2">
    <source>
        <dbReference type="PROSITE-ProRule" id="PRU00514"/>
    </source>
</evidence>
<dbReference type="Pfam" id="PF07736">
    <property type="entry name" value="CM_1"/>
    <property type="match status" value="1"/>
</dbReference>
<keyword evidence="2 3" id="KW-0413">Isomerase</keyword>
<keyword evidence="2" id="KW-0028">Amino-acid biosynthesis</keyword>
<keyword evidence="2" id="KW-0057">Aromatic amino acid biosynthesis</keyword>
<dbReference type="NCBIfam" id="TIGR01796">
    <property type="entry name" value="CM_mono_aroH"/>
    <property type="match status" value="1"/>
</dbReference>
<dbReference type="Gene3D" id="3.30.1330.40">
    <property type="entry name" value="RutC-like"/>
    <property type="match status" value="1"/>
</dbReference>
<dbReference type="PANTHER" id="PTHR21164:SF0">
    <property type="entry name" value="CHORISMATE MUTASE AROH"/>
    <property type="match status" value="1"/>
</dbReference>
<dbReference type="CDD" id="cd02185">
    <property type="entry name" value="AroH"/>
    <property type="match status" value="1"/>
</dbReference>
<dbReference type="PANTHER" id="PTHR21164">
    <property type="entry name" value="CHORISMATE MUTASE"/>
    <property type="match status" value="1"/>
</dbReference>
<organism evidence="3 4">
    <name type="scientific">Thermanaerothrix solaris</name>
    <dbReference type="NCBI Taxonomy" id="3058434"/>
    <lineage>
        <taxon>Bacteria</taxon>
        <taxon>Bacillati</taxon>
        <taxon>Chloroflexota</taxon>
        <taxon>Anaerolineae</taxon>
        <taxon>Anaerolineales</taxon>
        <taxon>Anaerolineaceae</taxon>
        <taxon>Thermanaerothrix</taxon>
    </lineage>
</organism>